<dbReference type="InterPro" id="IPR011970">
    <property type="entry name" value="MltB_2"/>
</dbReference>
<organism evidence="4 5">
    <name type="scientific">Candidatus Micropelagius thuwalensis</name>
    <dbReference type="NCBI Taxonomy" id="1397666"/>
    <lineage>
        <taxon>Bacteria</taxon>
        <taxon>Pseudomonadati</taxon>
        <taxon>Pseudomonadota</taxon>
        <taxon>Alphaproteobacteria</taxon>
        <taxon>PS1 clade</taxon>
        <taxon>Candidatus Micropelagius</taxon>
    </lineage>
</organism>
<keyword evidence="1" id="KW-0732">Signal</keyword>
<dbReference type="PANTHER" id="PTHR30163:SF8">
    <property type="entry name" value="LYTIC MUREIN TRANSGLYCOSYLASE"/>
    <property type="match status" value="1"/>
</dbReference>
<dbReference type="PATRIC" id="fig|1397666.3.peg.799"/>
<dbReference type="InterPro" id="IPR002477">
    <property type="entry name" value="Peptidoglycan-bd-like"/>
</dbReference>
<dbReference type="Gene3D" id="1.10.101.10">
    <property type="entry name" value="PGBD-like superfamily/PGBD"/>
    <property type="match status" value="1"/>
</dbReference>
<feature type="signal peptide" evidence="1">
    <location>
        <begin position="1"/>
        <end position="24"/>
    </location>
</feature>
<dbReference type="EMBL" id="AWXE01000003">
    <property type="protein sequence ID" value="ERL46952.1"/>
    <property type="molecule type" value="Genomic_DNA"/>
</dbReference>
<feature type="domain" description="Peptidoglycan binding-like" evidence="2">
    <location>
        <begin position="345"/>
        <end position="399"/>
    </location>
</feature>
<sequence>MSMRLVNFMLSLMLGFILTNMSPATNVASATSFDKWLSDVEVSARAEGLSEETIKNLTGLKMDPEILALAARQPEYVKPAWEYLDTMVSDTRLNKGLAMLASNQAIFDKLEKTYGVHRYLLTAIWGMETNYGSYQGKKHVLRALATLGYDGGRRKAFGRQQLIAALKIIEAGDIPSDKMFGSWAGAMGQTQFIPTTYLDYAVDATGDGKRDIWNSREDALGSAANYLKVSGWRDYIRWGFEVTLPEGFDFAQADLAHQKELRQWYRLGVRGLKTHLPQNKENAALYLPAGYSGPAFLVTDNFRAILRYNTAPFYALAIGILSDRLAGGEGVKTAWPKSERPLHPSELRELQSLLNTAGYPTGKPDGMMGKKTRDAIRAYQKKNNLKPDGYATPALLNMMK</sequence>
<dbReference type="STRING" id="1397666.RS24_00878"/>
<dbReference type="Pfam" id="PF13406">
    <property type="entry name" value="SLT_2"/>
    <property type="match status" value="1"/>
</dbReference>
<dbReference type="Proteomes" id="UP000016762">
    <property type="component" value="Unassembled WGS sequence"/>
</dbReference>
<feature type="chain" id="PRO_5004635971" evidence="1">
    <location>
        <begin position="25"/>
        <end position="400"/>
    </location>
</feature>
<dbReference type="CDD" id="cd13399">
    <property type="entry name" value="Slt35-like"/>
    <property type="match status" value="1"/>
</dbReference>
<comment type="caution">
    <text evidence="4">The sequence shown here is derived from an EMBL/GenBank/DDBJ whole genome shotgun (WGS) entry which is preliminary data.</text>
</comment>
<dbReference type="RefSeq" id="WP_021776905.1">
    <property type="nucleotide sequence ID" value="NZ_AWXE01000003.1"/>
</dbReference>
<dbReference type="GO" id="GO:0009253">
    <property type="term" value="P:peptidoglycan catabolic process"/>
    <property type="evidence" value="ECO:0007669"/>
    <property type="project" value="TreeGrafter"/>
</dbReference>
<dbReference type="EC" id="1.5.1.7" evidence="4"/>
<dbReference type="OrthoDB" id="9808544at2"/>
<evidence type="ECO:0000313" key="4">
    <source>
        <dbReference type="EMBL" id="ERL46952.1"/>
    </source>
</evidence>
<dbReference type="SUPFAM" id="SSF47090">
    <property type="entry name" value="PGBD-like"/>
    <property type="match status" value="1"/>
</dbReference>
<dbReference type="InterPro" id="IPR036365">
    <property type="entry name" value="PGBD-like_sf"/>
</dbReference>
<dbReference type="Gene3D" id="1.10.8.350">
    <property type="entry name" value="Bacterial muramidase"/>
    <property type="match status" value="1"/>
</dbReference>
<evidence type="ECO:0000256" key="1">
    <source>
        <dbReference type="SAM" id="SignalP"/>
    </source>
</evidence>
<dbReference type="Gene3D" id="1.10.530.10">
    <property type="match status" value="1"/>
</dbReference>
<dbReference type="NCBIfam" id="TIGR02283">
    <property type="entry name" value="MltB_2"/>
    <property type="match status" value="1"/>
</dbReference>
<proteinExistence type="predicted"/>
<dbReference type="InterPro" id="IPR036366">
    <property type="entry name" value="PGBDSf"/>
</dbReference>
<dbReference type="eggNOG" id="COG3409">
    <property type="taxonomic scope" value="Bacteria"/>
</dbReference>
<dbReference type="InterPro" id="IPR031304">
    <property type="entry name" value="SLT_2"/>
</dbReference>
<dbReference type="GO" id="GO:0008933">
    <property type="term" value="F:peptidoglycan lytic transglycosylase activity"/>
    <property type="evidence" value="ECO:0007669"/>
    <property type="project" value="TreeGrafter"/>
</dbReference>
<name>U2XP89_9PROT</name>
<accession>U2XP89</accession>
<feature type="domain" description="Transglycosylase SLT" evidence="3">
    <location>
        <begin position="32"/>
        <end position="323"/>
    </location>
</feature>
<protein>
    <submittedName>
        <fullName evidence="4">Saccharopine dehydrogenase NAD+ L-lysine forming protein</fullName>
        <ecNumber evidence="4">1.5.1.7</ecNumber>
    </submittedName>
</protein>
<dbReference type="PANTHER" id="PTHR30163">
    <property type="entry name" value="MEMBRANE-BOUND LYTIC MUREIN TRANSGLYCOSYLASE B"/>
    <property type="match status" value="1"/>
</dbReference>
<evidence type="ECO:0000259" key="3">
    <source>
        <dbReference type="Pfam" id="PF13406"/>
    </source>
</evidence>
<keyword evidence="5" id="KW-1185">Reference proteome</keyword>
<dbReference type="Pfam" id="PF01471">
    <property type="entry name" value="PG_binding_1"/>
    <property type="match status" value="1"/>
</dbReference>
<dbReference type="InterPro" id="IPR043426">
    <property type="entry name" value="MltB-like"/>
</dbReference>
<dbReference type="eggNOG" id="COG2951">
    <property type="taxonomic scope" value="Bacteria"/>
</dbReference>
<reference evidence="4 5" key="1">
    <citation type="journal article" date="2014" name="FEMS Microbiol. Ecol.">
        <title>Genomic differentiation among two strains of the PS1 clade isolated from geographically separated marine habitats.</title>
        <authorList>
            <person name="Jimenez-Infante F."/>
            <person name="Ngugi D.K."/>
            <person name="Alam I."/>
            <person name="Rashid M."/>
            <person name="Baalawi W."/>
            <person name="Kamau A.A."/>
            <person name="Bajic V.B."/>
            <person name="Stingl U."/>
        </authorList>
    </citation>
    <scope>NUCLEOTIDE SEQUENCE [LARGE SCALE GENOMIC DNA]</scope>
    <source>
        <strain evidence="4 5">RS24</strain>
    </source>
</reference>
<dbReference type="SUPFAM" id="SSF53955">
    <property type="entry name" value="Lysozyme-like"/>
    <property type="match status" value="1"/>
</dbReference>
<dbReference type="GO" id="GO:0004754">
    <property type="term" value="F:saccharopine dehydrogenase (NAD+, L-lysine-forming) activity"/>
    <property type="evidence" value="ECO:0007669"/>
    <property type="project" value="UniProtKB-EC"/>
</dbReference>
<dbReference type="InterPro" id="IPR023346">
    <property type="entry name" value="Lysozyme-like_dom_sf"/>
</dbReference>
<evidence type="ECO:0000259" key="2">
    <source>
        <dbReference type="Pfam" id="PF01471"/>
    </source>
</evidence>
<dbReference type="FunFam" id="1.10.8.350:FF:000001">
    <property type="entry name" value="Lytic murein transglycosylase B"/>
    <property type="match status" value="1"/>
</dbReference>
<gene>
    <name evidence="4" type="ORF">RS24_00878</name>
</gene>
<keyword evidence="4" id="KW-0560">Oxidoreductase</keyword>
<dbReference type="AlphaFoldDB" id="U2XP89"/>
<evidence type="ECO:0000313" key="5">
    <source>
        <dbReference type="Proteomes" id="UP000016762"/>
    </source>
</evidence>